<evidence type="ECO:0000256" key="1">
    <source>
        <dbReference type="SAM" id="SignalP"/>
    </source>
</evidence>
<evidence type="ECO:0000313" key="3">
    <source>
        <dbReference type="Proteomes" id="UP000182409"/>
    </source>
</evidence>
<sequence>MPLLTRGLALTLLSLSALCAMAQKSLPHEQSIQVNVFTTPEAAETITSRDVQLLDNKQPRPIASLHRVGSAGDPVHVIVVLDAVNIPYIRMAYEREEIEKYFKANGGKLSNPTTFAVITDRSSEVQKGFTTDGNGLSALLETYPIGLREVRRDQGIWGADERTQISLKALSELTEFAASIPGQKMVLWVSPGWPLLTGIRIDLTNAQHQGIFRSVVDYSRQLRLAKVTLYNINPIGPEEDLLRANYYEDFVKGITKSQNTDIADLSLQVLAVQSGGQTITGNSDVTGNLAKCVAEARSMYELTFTPAPAEHADEFHPLQVTIAKTGVTARARNGYYAQP</sequence>
<accession>A0A1H4LBM4</accession>
<evidence type="ECO:0000313" key="2">
    <source>
        <dbReference type="EMBL" id="SEB67582.1"/>
    </source>
</evidence>
<gene>
    <name evidence="2" type="ORF">SAMN05443244_1524</name>
</gene>
<dbReference type="EMBL" id="FNSD01000001">
    <property type="protein sequence ID" value="SEB67582.1"/>
    <property type="molecule type" value="Genomic_DNA"/>
</dbReference>
<name>A0A1H4LBM4_9BACT</name>
<dbReference type="Proteomes" id="UP000182409">
    <property type="component" value="Unassembled WGS sequence"/>
</dbReference>
<feature type="chain" id="PRO_5010285503" evidence="1">
    <location>
        <begin position="23"/>
        <end position="339"/>
    </location>
</feature>
<dbReference type="InterPro" id="IPR017802">
    <property type="entry name" value="VWFA-rel_acidobac-type"/>
</dbReference>
<organism evidence="2 3">
    <name type="scientific">Terriglobus roseus</name>
    <dbReference type="NCBI Taxonomy" id="392734"/>
    <lineage>
        <taxon>Bacteria</taxon>
        <taxon>Pseudomonadati</taxon>
        <taxon>Acidobacteriota</taxon>
        <taxon>Terriglobia</taxon>
        <taxon>Terriglobales</taxon>
        <taxon>Acidobacteriaceae</taxon>
        <taxon>Terriglobus</taxon>
    </lineage>
</organism>
<dbReference type="AlphaFoldDB" id="A0A1H4LBM4"/>
<feature type="signal peptide" evidence="1">
    <location>
        <begin position="1"/>
        <end position="22"/>
    </location>
</feature>
<proteinExistence type="predicted"/>
<keyword evidence="1" id="KW-0732">Signal</keyword>
<reference evidence="2 3" key="1">
    <citation type="submission" date="2016-10" db="EMBL/GenBank/DDBJ databases">
        <authorList>
            <person name="de Groot N.N."/>
        </authorList>
    </citation>
    <scope>NUCLEOTIDE SEQUENCE [LARGE SCALE GENOMIC DNA]</scope>
    <source>
        <strain evidence="2 3">AB35.6</strain>
    </source>
</reference>
<protein>
    <submittedName>
        <fullName evidence="2">VWFA-related domain-containing protein</fullName>
    </submittedName>
</protein>
<dbReference type="RefSeq" id="WP_074655851.1">
    <property type="nucleotide sequence ID" value="NZ_FNSD01000001.1"/>
</dbReference>
<dbReference type="NCBIfam" id="TIGR03436">
    <property type="entry name" value="acidobact_VWFA"/>
    <property type="match status" value="1"/>
</dbReference>